<accession>A0AAW2MJS8</accession>
<comment type="caution">
    <text evidence="2">The sequence shown here is derived from an EMBL/GenBank/DDBJ whole genome shotgun (WGS) entry which is preliminary data.</text>
</comment>
<sequence length="170" mass="19135">MEEEVISLGSSLVLMEEEEMGVVMPAGVWHSDPEKAGFYAVGCLLSHKPYNAEAFKTVLRSSFNPAKGMEITFLEHDRFLLKFFHFVDRDRVLESGPWAFEKSLLVLAAFSDNDNPAEVDLGVTFTFEFTACRLGRLLKLRVSLQRKLVVLRTVIHLKGHYHGGPSCAFV</sequence>
<feature type="domain" description="DUF4283" evidence="1">
    <location>
        <begin position="41"/>
        <end position="117"/>
    </location>
</feature>
<organism evidence="2">
    <name type="scientific">Sesamum angustifolium</name>
    <dbReference type="NCBI Taxonomy" id="2727405"/>
    <lineage>
        <taxon>Eukaryota</taxon>
        <taxon>Viridiplantae</taxon>
        <taxon>Streptophyta</taxon>
        <taxon>Embryophyta</taxon>
        <taxon>Tracheophyta</taxon>
        <taxon>Spermatophyta</taxon>
        <taxon>Magnoliopsida</taxon>
        <taxon>eudicotyledons</taxon>
        <taxon>Gunneridae</taxon>
        <taxon>Pentapetalae</taxon>
        <taxon>asterids</taxon>
        <taxon>lamiids</taxon>
        <taxon>Lamiales</taxon>
        <taxon>Pedaliaceae</taxon>
        <taxon>Sesamum</taxon>
    </lineage>
</organism>
<name>A0AAW2MJS8_9LAMI</name>
<proteinExistence type="predicted"/>
<gene>
    <name evidence="2" type="ORF">Sangu_1697700</name>
</gene>
<dbReference type="Pfam" id="PF14111">
    <property type="entry name" value="DUF4283"/>
    <property type="match status" value="1"/>
</dbReference>
<dbReference type="EMBL" id="JACGWK010000010">
    <property type="protein sequence ID" value="KAL0331522.1"/>
    <property type="molecule type" value="Genomic_DNA"/>
</dbReference>
<reference evidence="2" key="2">
    <citation type="journal article" date="2024" name="Plant">
        <title>Genomic evolution and insights into agronomic trait innovations of Sesamum species.</title>
        <authorList>
            <person name="Miao H."/>
            <person name="Wang L."/>
            <person name="Qu L."/>
            <person name="Liu H."/>
            <person name="Sun Y."/>
            <person name="Le M."/>
            <person name="Wang Q."/>
            <person name="Wei S."/>
            <person name="Zheng Y."/>
            <person name="Lin W."/>
            <person name="Duan Y."/>
            <person name="Cao H."/>
            <person name="Xiong S."/>
            <person name="Wang X."/>
            <person name="Wei L."/>
            <person name="Li C."/>
            <person name="Ma Q."/>
            <person name="Ju M."/>
            <person name="Zhao R."/>
            <person name="Li G."/>
            <person name="Mu C."/>
            <person name="Tian Q."/>
            <person name="Mei H."/>
            <person name="Zhang T."/>
            <person name="Gao T."/>
            <person name="Zhang H."/>
        </authorList>
    </citation>
    <scope>NUCLEOTIDE SEQUENCE</scope>
    <source>
        <strain evidence="2">G01</strain>
    </source>
</reference>
<dbReference type="InterPro" id="IPR025558">
    <property type="entry name" value="DUF4283"/>
</dbReference>
<evidence type="ECO:0000259" key="1">
    <source>
        <dbReference type="Pfam" id="PF14111"/>
    </source>
</evidence>
<dbReference type="AlphaFoldDB" id="A0AAW2MJS8"/>
<reference evidence="2" key="1">
    <citation type="submission" date="2020-06" db="EMBL/GenBank/DDBJ databases">
        <authorList>
            <person name="Li T."/>
            <person name="Hu X."/>
            <person name="Zhang T."/>
            <person name="Song X."/>
            <person name="Zhang H."/>
            <person name="Dai N."/>
            <person name="Sheng W."/>
            <person name="Hou X."/>
            <person name="Wei L."/>
        </authorList>
    </citation>
    <scope>NUCLEOTIDE SEQUENCE</scope>
    <source>
        <strain evidence="2">G01</strain>
        <tissue evidence="2">Leaf</tissue>
    </source>
</reference>
<protein>
    <recommendedName>
        <fullName evidence="1">DUF4283 domain-containing protein</fullName>
    </recommendedName>
</protein>
<evidence type="ECO:0000313" key="2">
    <source>
        <dbReference type="EMBL" id="KAL0331522.1"/>
    </source>
</evidence>